<feature type="domain" description="CAAX prenyl protease 2/Lysostaphin resistance protein A-like" evidence="3">
    <location>
        <begin position="175"/>
        <end position="275"/>
    </location>
</feature>
<sequence>MGSESHDPAMNPEESPGSAPSARVSDTRSLQVDRQKVGAFLALAFGISWTSAAVIYLTEVDLGTLGGIALVTLTFMWAPAIAAVVVQWRSSESIRTGCGLRLGRLRWVGIAWLTPVALIAAMIGIGVLLPDVTVTTDYSAYLLDLGLTQQQADAAVAQLTATPLPPVLLLVLQGLIAGLTINALAALGEELGWRGLLLNELSPLGFWKVSGITGVIWGIWHAPIILQGHNFPEAPVAGVVMMTGAMVAMAPVYTYLTVRAESVLAATFFHGAFNGLGALSLVYLTGAGNLLIGPVGVVGIAAAFLLTLVCVAHDRFVAANEITTGEPLSPWG</sequence>
<keyword evidence="4" id="KW-0482">Metalloprotease</keyword>
<feature type="transmembrane region" description="Helical" evidence="2">
    <location>
        <begin position="167"/>
        <end position="188"/>
    </location>
</feature>
<reference evidence="4 7" key="2">
    <citation type="journal article" date="2019" name="Nat. Commun.">
        <title>A new type of DNA phosphorothioation-based antiviral system in archaea.</title>
        <authorList>
            <person name="Xiong L."/>
            <person name="Liu S."/>
            <person name="Chen S."/>
            <person name="Xiao Y."/>
            <person name="Zhu B."/>
            <person name="Gao Y."/>
            <person name="Zhang Y."/>
            <person name="Chen B."/>
            <person name="Luo J."/>
            <person name="Deng Z."/>
            <person name="Chen X."/>
            <person name="Wang L."/>
            <person name="Chen S."/>
        </authorList>
    </citation>
    <scope>NUCLEOTIDE SEQUENCE [LARGE SCALE GENOMIC DNA]</scope>
    <source>
        <strain evidence="4 7">CGMCC 1.10331</strain>
        <plasmid evidence="4 7">unnamed3</plasmid>
    </source>
</reference>
<feature type="transmembrane region" description="Helical" evidence="2">
    <location>
        <begin position="290"/>
        <end position="312"/>
    </location>
</feature>
<dbReference type="PANTHER" id="PTHR35797:SF1">
    <property type="entry name" value="PROTEASE"/>
    <property type="match status" value="1"/>
</dbReference>
<geneLocation type="plasmid" evidence="4">
    <name>unnamed3</name>
</geneLocation>
<gene>
    <name evidence="4" type="ORF">DV707_17555</name>
    <name evidence="5" type="ORF">SAMN04488133_3421</name>
</gene>
<feature type="region of interest" description="Disordered" evidence="1">
    <location>
        <begin position="1"/>
        <end position="25"/>
    </location>
</feature>
<dbReference type="KEGG" id="hlm:DV707_17555"/>
<keyword evidence="2" id="KW-0472">Membrane</keyword>
<keyword evidence="4" id="KW-0614">Plasmid</keyword>
<evidence type="ECO:0000313" key="7">
    <source>
        <dbReference type="Proteomes" id="UP000296733"/>
    </source>
</evidence>
<dbReference type="GO" id="GO:0080120">
    <property type="term" value="P:CAAX-box protein maturation"/>
    <property type="evidence" value="ECO:0007669"/>
    <property type="project" value="UniProtKB-ARBA"/>
</dbReference>
<dbReference type="GO" id="GO:0006508">
    <property type="term" value="P:proteolysis"/>
    <property type="evidence" value="ECO:0007669"/>
    <property type="project" value="UniProtKB-KW"/>
</dbReference>
<evidence type="ECO:0000313" key="4">
    <source>
        <dbReference type="EMBL" id="QCC49542.1"/>
    </source>
</evidence>
<feature type="transmembrane region" description="Helical" evidence="2">
    <location>
        <begin position="263"/>
        <end position="284"/>
    </location>
</feature>
<dbReference type="GO" id="GO:0008237">
    <property type="term" value="F:metallopeptidase activity"/>
    <property type="evidence" value="ECO:0007669"/>
    <property type="project" value="UniProtKB-KW"/>
</dbReference>
<evidence type="ECO:0000256" key="2">
    <source>
        <dbReference type="SAM" id="Phobius"/>
    </source>
</evidence>
<feature type="transmembrane region" description="Helical" evidence="2">
    <location>
        <begin position="234"/>
        <end position="256"/>
    </location>
</feature>
<dbReference type="PANTHER" id="PTHR35797">
    <property type="entry name" value="PROTEASE-RELATED"/>
    <property type="match status" value="1"/>
</dbReference>
<evidence type="ECO:0000313" key="6">
    <source>
        <dbReference type="Proteomes" id="UP000236740"/>
    </source>
</evidence>
<keyword evidence="4" id="KW-0378">Hydrolase</keyword>
<evidence type="ECO:0000313" key="5">
    <source>
        <dbReference type="EMBL" id="SEG71669.1"/>
    </source>
</evidence>
<dbReference type="EMBL" id="FNVN01000007">
    <property type="protein sequence ID" value="SEG71669.1"/>
    <property type="molecule type" value="Genomic_DNA"/>
</dbReference>
<feature type="transmembrane region" description="Helical" evidence="2">
    <location>
        <begin position="37"/>
        <end position="58"/>
    </location>
</feature>
<accession>A0A1H6CF72</accession>
<feature type="transmembrane region" description="Helical" evidence="2">
    <location>
        <begin position="107"/>
        <end position="129"/>
    </location>
</feature>
<keyword evidence="6" id="KW-1185">Reference proteome</keyword>
<evidence type="ECO:0000256" key="1">
    <source>
        <dbReference type="SAM" id="MobiDB-lite"/>
    </source>
</evidence>
<keyword evidence="2" id="KW-0812">Transmembrane</keyword>
<proteinExistence type="predicted"/>
<dbReference type="Proteomes" id="UP000236740">
    <property type="component" value="Unassembled WGS sequence"/>
</dbReference>
<dbReference type="InterPro" id="IPR042150">
    <property type="entry name" value="MmRce1-like"/>
</dbReference>
<keyword evidence="5" id="KW-0645">Protease</keyword>
<name>A0A1H6CF72_9EURY</name>
<feature type="transmembrane region" description="Helical" evidence="2">
    <location>
        <begin position="64"/>
        <end position="86"/>
    </location>
</feature>
<keyword evidence="2" id="KW-1133">Transmembrane helix</keyword>
<organism evidence="5 6">
    <name type="scientific">Halobellus limi</name>
    <dbReference type="NCBI Taxonomy" id="699433"/>
    <lineage>
        <taxon>Archaea</taxon>
        <taxon>Methanobacteriati</taxon>
        <taxon>Methanobacteriota</taxon>
        <taxon>Stenosarchaea group</taxon>
        <taxon>Halobacteria</taxon>
        <taxon>Halobacteriales</taxon>
        <taxon>Haloferacaceae</taxon>
        <taxon>Halobellus</taxon>
    </lineage>
</organism>
<dbReference type="EMBL" id="CP031314">
    <property type="protein sequence ID" value="QCC49542.1"/>
    <property type="molecule type" value="Genomic_DNA"/>
</dbReference>
<reference evidence="5 6" key="1">
    <citation type="submission" date="2016-10" db="EMBL/GenBank/DDBJ databases">
        <authorList>
            <person name="de Groot N.N."/>
        </authorList>
    </citation>
    <scope>NUCLEOTIDE SEQUENCE [LARGE SCALE GENOMIC DNA]</scope>
    <source>
        <strain evidence="5 6">CGMCC 1.10331</strain>
    </source>
</reference>
<dbReference type="Pfam" id="PF02517">
    <property type="entry name" value="Rce1-like"/>
    <property type="match status" value="1"/>
</dbReference>
<dbReference type="AlphaFoldDB" id="A0A1H6CF72"/>
<dbReference type="GO" id="GO:0004175">
    <property type="term" value="F:endopeptidase activity"/>
    <property type="evidence" value="ECO:0007669"/>
    <property type="project" value="UniProtKB-ARBA"/>
</dbReference>
<dbReference type="Proteomes" id="UP000296733">
    <property type="component" value="Plasmid unnamed3"/>
</dbReference>
<protein>
    <submittedName>
        <fullName evidence="5">CAAX protease self-immunity</fullName>
    </submittedName>
    <submittedName>
        <fullName evidence="4">CPBP family intramembrane metalloprotease</fullName>
    </submittedName>
</protein>
<dbReference type="InterPro" id="IPR003675">
    <property type="entry name" value="Rce1/LyrA-like_dom"/>
</dbReference>
<evidence type="ECO:0000259" key="3">
    <source>
        <dbReference type="Pfam" id="PF02517"/>
    </source>
</evidence>